<evidence type="ECO:0008006" key="4">
    <source>
        <dbReference type="Google" id="ProtNLM"/>
    </source>
</evidence>
<reference evidence="2 3" key="1">
    <citation type="submission" date="2019-07" db="EMBL/GenBank/DDBJ databases">
        <title>Caenimonas sedimenti sp. nov., isolated from activated sludge.</title>
        <authorList>
            <person name="Xu J."/>
        </authorList>
    </citation>
    <scope>NUCLEOTIDE SEQUENCE [LARGE SCALE GENOMIC DNA]</scope>
    <source>
        <strain evidence="2 3">HX-9-20</strain>
    </source>
</reference>
<name>A0A562ZR36_9BURK</name>
<comment type="caution">
    <text evidence="2">The sequence shown here is derived from an EMBL/GenBank/DDBJ whole genome shotgun (WGS) entry which is preliminary data.</text>
</comment>
<evidence type="ECO:0000313" key="3">
    <source>
        <dbReference type="Proteomes" id="UP000318199"/>
    </source>
</evidence>
<dbReference type="AlphaFoldDB" id="A0A562ZR36"/>
<keyword evidence="1" id="KW-0732">Signal</keyword>
<dbReference type="OrthoDB" id="7375800at2"/>
<keyword evidence="3" id="KW-1185">Reference proteome</keyword>
<dbReference type="Proteomes" id="UP000318199">
    <property type="component" value="Unassembled WGS sequence"/>
</dbReference>
<proteinExistence type="predicted"/>
<gene>
    <name evidence="2" type="ORF">FN976_11795</name>
</gene>
<protein>
    <recommendedName>
        <fullName evidence="4">Thioredoxin family protein</fullName>
    </recommendedName>
</protein>
<feature type="chain" id="PRO_5021887722" description="Thioredoxin family protein" evidence="1">
    <location>
        <begin position="26"/>
        <end position="169"/>
    </location>
</feature>
<evidence type="ECO:0000256" key="1">
    <source>
        <dbReference type="SAM" id="SignalP"/>
    </source>
</evidence>
<dbReference type="EMBL" id="VOBQ01000009">
    <property type="protein sequence ID" value="TWO71003.1"/>
    <property type="molecule type" value="Genomic_DNA"/>
</dbReference>
<feature type="signal peptide" evidence="1">
    <location>
        <begin position="1"/>
        <end position="25"/>
    </location>
</feature>
<dbReference type="RefSeq" id="WP_145893233.1">
    <property type="nucleotide sequence ID" value="NZ_VOBQ01000009.1"/>
</dbReference>
<organism evidence="2 3">
    <name type="scientific">Caenimonas sedimenti</name>
    <dbReference type="NCBI Taxonomy" id="2596921"/>
    <lineage>
        <taxon>Bacteria</taxon>
        <taxon>Pseudomonadati</taxon>
        <taxon>Pseudomonadota</taxon>
        <taxon>Betaproteobacteria</taxon>
        <taxon>Burkholderiales</taxon>
        <taxon>Comamonadaceae</taxon>
        <taxon>Caenimonas</taxon>
    </lineage>
</organism>
<accession>A0A562ZR36</accession>
<sequence length="169" mass="17723">MASVGNAWAAGFVLATACLPAGSQAADPPPALVIDIVNMGGNDCPPCVTWRQTELPKLQAAPEFKSIRYTHVTKSITSAVPPGFFFPSGSQHLQPALKEASNGLSGSPQQAILVNGRLVDYWFGTGKGEAGKLVEMVRAIQEGKGLPRPTCLKLKTHGTCQTPGPDKVS</sequence>
<evidence type="ECO:0000313" key="2">
    <source>
        <dbReference type="EMBL" id="TWO71003.1"/>
    </source>
</evidence>